<name>A0ABW9B3F3_9BURK</name>
<evidence type="ECO:0000313" key="2">
    <source>
        <dbReference type="EMBL" id="MFM0006884.1"/>
    </source>
</evidence>
<feature type="compositionally biased region" description="Basic and acidic residues" evidence="1">
    <location>
        <begin position="21"/>
        <end position="33"/>
    </location>
</feature>
<dbReference type="RefSeq" id="WP_408181317.1">
    <property type="nucleotide sequence ID" value="NZ_JAQQEZ010000048.1"/>
</dbReference>
<comment type="caution">
    <text evidence="2">The sequence shown here is derived from an EMBL/GenBank/DDBJ whole genome shotgun (WGS) entry which is preliminary data.</text>
</comment>
<accession>A0ABW9B3F3</accession>
<gene>
    <name evidence="2" type="ORF">PQR57_38705</name>
</gene>
<feature type="region of interest" description="Disordered" evidence="1">
    <location>
        <begin position="1"/>
        <end position="72"/>
    </location>
</feature>
<protein>
    <submittedName>
        <fullName evidence="2">Uncharacterized protein</fullName>
    </submittedName>
</protein>
<evidence type="ECO:0000256" key="1">
    <source>
        <dbReference type="SAM" id="MobiDB-lite"/>
    </source>
</evidence>
<dbReference type="EMBL" id="JAQQEZ010000048">
    <property type="protein sequence ID" value="MFM0006884.1"/>
    <property type="molecule type" value="Genomic_DNA"/>
</dbReference>
<dbReference type="Proteomes" id="UP001629230">
    <property type="component" value="Unassembled WGS sequence"/>
</dbReference>
<proteinExistence type="predicted"/>
<sequence>MKHTTQRTPDDAAGHQGHRKPLSDEAARSDASLKDTAQSAQDAKEKRRHPASENTLDSSQDKNPIPPESVKK</sequence>
<organism evidence="2 3">
    <name type="scientific">Paraburkholderia dipogonis</name>
    <dbReference type="NCBI Taxonomy" id="1211383"/>
    <lineage>
        <taxon>Bacteria</taxon>
        <taxon>Pseudomonadati</taxon>
        <taxon>Pseudomonadota</taxon>
        <taxon>Betaproteobacteria</taxon>
        <taxon>Burkholderiales</taxon>
        <taxon>Burkholderiaceae</taxon>
        <taxon>Paraburkholderia</taxon>
    </lineage>
</organism>
<feature type="compositionally biased region" description="Polar residues" evidence="1">
    <location>
        <begin position="52"/>
        <end position="62"/>
    </location>
</feature>
<reference evidence="2 3" key="1">
    <citation type="journal article" date="2024" name="Chem. Sci.">
        <title>Discovery of megapolipeptins by genome mining of a Burkholderiales bacteria collection.</title>
        <authorList>
            <person name="Paulo B.S."/>
            <person name="Recchia M.J.J."/>
            <person name="Lee S."/>
            <person name="Fergusson C.H."/>
            <person name="Romanowski S.B."/>
            <person name="Hernandez A."/>
            <person name="Krull N."/>
            <person name="Liu D.Y."/>
            <person name="Cavanagh H."/>
            <person name="Bos A."/>
            <person name="Gray C.A."/>
            <person name="Murphy B.T."/>
            <person name="Linington R.G."/>
            <person name="Eustaquio A.S."/>
        </authorList>
    </citation>
    <scope>NUCLEOTIDE SEQUENCE [LARGE SCALE GENOMIC DNA]</scope>
    <source>
        <strain evidence="2 3">RL17-350-BIC-A</strain>
    </source>
</reference>
<evidence type="ECO:0000313" key="3">
    <source>
        <dbReference type="Proteomes" id="UP001629230"/>
    </source>
</evidence>
<keyword evidence="3" id="KW-1185">Reference proteome</keyword>